<dbReference type="InterPro" id="IPR039424">
    <property type="entry name" value="SBP_5"/>
</dbReference>
<evidence type="ECO:0000313" key="7">
    <source>
        <dbReference type="EMBL" id="STY93789.1"/>
    </source>
</evidence>
<evidence type="ECO:0000256" key="1">
    <source>
        <dbReference type="ARBA" id="ARBA00004196"/>
    </source>
</evidence>
<dbReference type="Proteomes" id="UP000254133">
    <property type="component" value="Unassembled WGS sequence"/>
</dbReference>
<feature type="domain" description="Solute-binding protein family 5" evidence="6">
    <location>
        <begin position="95"/>
        <end position="475"/>
    </location>
</feature>
<dbReference type="PANTHER" id="PTHR30290">
    <property type="entry name" value="PERIPLASMIC BINDING COMPONENT OF ABC TRANSPORTER"/>
    <property type="match status" value="1"/>
</dbReference>
<dbReference type="FunFam" id="3.90.76.10:FF:000001">
    <property type="entry name" value="Oligopeptide ABC transporter substrate-binding protein"/>
    <property type="match status" value="1"/>
</dbReference>
<dbReference type="PANTHER" id="PTHR30290:SF10">
    <property type="entry name" value="PERIPLASMIC OLIGOPEPTIDE-BINDING PROTEIN-RELATED"/>
    <property type="match status" value="1"/>
</dbReference>
<dbReference type="Gene3D" id="3.10.105.10">
    <property type="entry name" value="Dipeptide-binding Protein, Domain 3"/>
    <property type="match status" value="1"/>
</dbReference>
<dbReference type="GO" id="GO:0030288">
    <property type="term" value="C:outer membrane-bounded periplasmic space"/>
    <property type="evidence" value="ECO:0007669"/>
    <property type="project" value="TreeGrafter"/>
</dbReference>
<proteinExistence type="inferred from homology"/>
<dbReference type="Pfam" id="PF00496">
    <property type="entry name" value="SBP_bac_5"/>
    <property type="match status" value="1"/>
</dbReference>
<keyword evidence="3" id="KW-0813">Transport</keyword>
<dbReference type="RefSeq" id="WP_245952326.1">
    <property type="nucleotide sequence ID" value="NZ_CP087823.1"/>
</dbReference>
<dbReference type="Gene3D" id="3.90.76.10">
    <property type="entry name" value="Dipeptide-binding Protein, Domain 1"/>
    <property type="match status" value="1"/>
</dbReference>
<dbReference type="GO" id="GO:0043190">
    <property type="term" value="C:ATP-binding cassette (ABC) transporter complex"/>
    <property type="evidence" value="ECO:0007669"/>
    <property type="project" value="InterPro"/>
</dbReference>
<feature type="chain" id="PRO_5016986749" evidence="5">
    <location>
        <begin position="29"/>
        <end position="555"/>
    </location>
</feature>
<dbReference type="CDD" id="cd08504">
    <property type="entry name" value="PBP2_OppA"/>
    <property type="match status" value="1"/>
</dbReference>
<dbReference type="PIRSF" id="PIRSF002741">
    <property type="entry name" value="MppA"/>
    <property type="match status" value="1"/>
</dbReference>
<comment type="similarity">
    <text evidence="2">Belongs to the bacterial solute-binding protein 5 family.</text>
</comment>
<keyword evidence="4 5" id="KW-0732">Signal</keyword>
<dbReference type="SUPFAM" id="SSF53850">
    <property type="entry name" value="Periplasmic binding protein-like II"/>
    <property type="match status" value="1"/>
</dbReference>
<evidence type="ECO:0000256" key="4">
    <source>
        <dbReference type="ARBA" id="ARBA00022729"/>
    </source>
</evidence>
<dbReference type="InterPro" id="IPR000914">
    <property type="entry name" value="SBP_5_dom"/>
</dbReference>
<comment type="subcellular location">
    <subcellularLocation>
        <location evidence="1">Cell envelope</location>
    </subcellularLocation>
</comment>
<evidence type="ECO:0000256" key="2">
    <source>
        <dbReference type="ARBA" id="ARBA00005695"/>
    </source>
</evidence>
<feature type="signal peptide" evidence="5">
    <location>
        <begin position="1"/>
        <end position="28"/>
    </location>
</feature>
<gene>
    <name evidence="7" type="primary">oppA_3</name>
    <name evidence="7" type="ORF">NCTC9426_02523</name>
</gene>
<organism evidence="7 8">
    <name type="scientific">Moraxella bovis</name>
    <dbReference type="NCBI Taxonomy" id="476"/>
    <lineage>
        <taxon>Bacteria</taxon>
        <taxon>Pseudomonadati</taxon>
        <taxon>Pseudomonadota</taxon>
        <taxon>Gammaproteobacteria</taxon>
        <taxon>Moraxellales</taxon>
        <taxon>Moraxellaceae</taxon>
        <taxon>Moraxella</taxon>
    </lineage>
</organism>
<reference evidence="7 8" key="1">
    <citation type="submission" date="2018-06" db="EMBL/GenBank/DDBJ databases">
        <authorList>
            <consortium name="Pathogen Informatics"/>
            <person name="Doyle S."/>
        </authorList>
    </citation>
    <scope>NUCLEOTIDE SEQUENCE [LARGE SCALE GENOMIC DNA]</scope>
    <source>
        <strain evidence="7 8">NCTC9426</strain>
    </source>
</reference>
<evidence type="ECO:0000256" key="3">
    <source>
        <dbReference type="ARBA" id="ARBA00022448"/>
    </source>
</evidence>
<evidence type="ECO:0000313" key="8">
    <source>
        <dbReference type="Proteomes" id="UP000254133"/>
    </source>
</evidence>
<dbReference type="GO" id="GO:0015833">
    <property type="term" value="P:peptide transport"/>
    <property type="evidence" value="ECO:0007669"/>
    <property type="project" value="TreeGrafter"/>
</dbReference>
<dbReference type="EMBL" id="UGPZ01000003">
    <property type="protein sequence ID" value="STY93789.1"/>
    <property type="molecule type" value="Genomic_DNA"/>
</dbReference>
<accession>A0A378PZ85</accession>
<dbReference type="Gene3D" id="3.40.190.10">
    <property type="entry name" value="Periplasmic binding protein-like II"/>
    <property type="match status" value="1"/>
</dbReference>
<dbReference type="GO" id="GO:1904680">
    <property type="term" value="F:peptide transmembrane transporter activity"/>
    <property type="evidence" value="ECO:0007669"/>
    <property type="project" value="TreeGrafter"/>
</dbReference>
<name>A0A378PZ85_MORBO</name>
<protein>
    <submittedName>
        <fullName evidence="7">Periplasmic oligopeptide-binding protein</fullName>
    </submittedName>
</protein>
<evidence type="ECO:0000259" key="6">
    <source>
        <dbReference type="Pfam" id="PF00496"/>
    </source>
</evidence>
<dbReference type="FunFam" id="3.10.105.10:FF:000001">
    <property type="entry name" value="Oligopeptide ABC transporter, oligopeptide-binding protein"/>
    <property type="match status" value="1"/>
</dbReference>
<dbReference type="AlphaFoldDB" id="A0A378PZ85"/>
<evidence type="ECO:0000256" key="5">
    <source>
        <dbReference type="SAM" id="SignalP"/>
    </source>
</evidence>
<sequence length="555" mass="62017">MSHFMSQLPRFRPAVLSMAVLFGLTACGGDKPSSAQTDTTQTGTNAQATAEQAITINNASEPESLDPHVAKGAQEANVIRQFSEGLLTTDNDGNLVAGMAQKWESADNKVWTFSLRDAKWSNGDPVTAHDFVYSFQRLVDPKTGSSYASYLEDAKVVNASEVILGSKSTDALGVRAIDDKTLEITLSEAVPYLPDMMIHTSVQPVHKATVEAHGDKWTNPKNIVVNGAYKPTEWIVNEKIVLEKNPSYHDSGNVKLDKLTMLPIPQATTDVQRYQAGEIDITASELPSEQFASLKQTLGDEVKSAPTLCTYFYELNVANPPFDNIKVRRALNLATDRELIAKKVMGQGQVPAYQFTPPAIKGGLKYTPEWQSWDRAKRLEEAKKLLGEAGYNESNPLTFKLLYDTNESHKKIAVAMASLWKESLGVNVELVNEEWKSYLETRRLGKYQMVRARWCGDYNESSTFLNLMKSNSTNNWSAYKSAEYDAIMASSLQAGLSDEERVKIYHQAESLLDKDEVHIDIFYYTNARLVKPYVQGYSNKDPLDQWQAKYWSVVK</sequence>
<dbReference type="InterPro" id="IPR030678">
    <property type="entry name" value="Peptide/Ni-bd"/>
</dbReference>